<dbReference type="Proteomes" id="UP001597307">
    <property type="component" value="Unassembled WGS sequence"/>
</dbReference>
<comment type="caution">
    <text evidence="6">The sequence shown here is derived from an EMBL/GenBank/DDBJ whole genome shotgun (WGS) entry which is preliminary data.</text>
</comment>
<evidence type="ECO:0000259" key="5">
    <source>
        <dbReference type="Pfam" id="PF02350"/>
    </source>
</evidence>
<dbReference type="PANTHER" id="PTHR43174:SF2">
    <property type="entry name" value="UDP-N-ACETYLGLUCOSAMINE 2-EPIMERASE"/>
    <property type="match status" value="1"/>
</dbReference>
<keyword evidence="1 4" id="KW-0413">Isomerase</keyword>
<dbReference type="InterPro" id="IPR003331">
    <property type="entry name" value="UDP_GlcNAc_Epimerase_2_dom"/>
</dbReference>
<organism evidence="6 7">
    <name type="scientific">Arthrobacter flavus</name>
    <dbReference type="NCBI Taxonomy" id="95172"/>
    <lineage>
        <taxon>Bacteria</taxon>
        <taxon>Bacillati</taxon>
        <taxon>Actinomycetota</taxon>
        <taxon>Actinomycetes</taxon>
        <taxon>Micrococcales</taxon>
        <taxon>Micrococcaceae</taxon>
        <taxon>Arthrobacter</taxon>
    </lineage>
</organism>
<keyword evidence="7" id="KW-1185">Reference proteome</keyword>
<dbReference type="CDD" id="cd03786">
    <property type="entry name" value="GTB_UDP-GlcNAc_2-Epimerase"/>
    <property type="match status" value="1"/>
</dbReference>
<sequence length="380" mass="41044">MPIVMPIYGTRPEAIKMAPIVAELNHSKTLECVVTVTGQHRAMLDQVNELFGIFPDHDLNIIQPRQTLNSIITKTIDGLDRLFEQAKPDVVVIQGDTSTSTAGALAAFYRGIPVVHVEAGLRSGNLFSPFPEEANRKITSQISSLHLAPTSISRANLEREGITPKDIVVTGNTVIDALLKTVEKRVPFSDPNLENLAALGTRVVLVTAHRRENQGQAMEGVGRALARIADAHPSVTIVFPVHKNPAVREAVLPTIQGKKNVIITEPLAYGEFTRMLSLAHLVLTDSGGVQEEAPSLGKPVLVMRDNTERPEAVHAGTVMLIGTGEDRIVKEVERLLNETEHYDSMANAVNPYGDGLAAKRTVAAIEELVGVGPRIADFAG</sequence>
<evidence type="ECO:0000256" key="2">
    <source>
        <dbReference type="ARBA" id="ARBA00038209"/>
    </source>
</evidence>
<dbReference type="InterPro" id="IPR029767">
    <property type="entry name" value="WecB-like"/>
</dbReference>
<dbReference type="GO" id="GO:0008761">
    <property type="term" value="F:UDP-N-acetylglucosamine 2-epimerase activity"/>
    <property type="evidence" value="ECO:0007669"/>
    <property type="project" value="UniProtKB-EC"/>
</dbReference>
<name>A0ABW4QBF9_9MICC</name>
<dbReference type="NCBIfam" id="TIGR00236">
    <property type="entry name" value="wecB"/>
    <property type="match status" value="1"/>
</dbReference>
<feature type="domain" description="UDP-N-acetylglucosamine 2-epimerase" evidence="5">
    <location>
        <begin position="23"/>
        <end position="366"/>
    </location>
</feature>
<proteinExistence type="inferred from homology"/>
<evidence type="ECO:0000256" key="4">
    <source>
        <dbReference type="RuleBase" id="RU003513"/>
    </source>
</evidence>
<dbReference type="EC" id="5.1.3.14" evidence="3"/>
<evidence type="ECO:0000256" key="1">
    <source>
        <dbReference type="ARBA" id="ARBA00023235"/>
    </source>
</evidence>
<dbReference type="Gene3D" id="3.40.50.2000">
    <property type="entry name" value="Glycogen Phosphorylase B"/>
    <property type="match status" value="2"/>
</dbReference>
<accession>A0ABW4QBF9</accession>
<dbReference type="Pfam" id="PF02350">
    <property type="entry name" value="Epimerase_2"/>
    <property type="match status" value="1"/>
</dbReference>
<evidence type="ECO:0000256" key="3">
    <source>
        <dbReference type="ARBA" id="ARBA00038858"/>
    </source>
</evidence>
<dbReference type="PANTHER" id="PTHR43174">
    <property type="entry name" value="UDP-N-ACETYLGLUCOSAMINE 2-EPIMERASE"/>
    <property type="match status" value="1"/>
</dbReference>
<protein>
    <recommendedName>
        <fullName evidence="3">UDP-N-acetylglucosamine 2-epimerase (non-hydrolyzing)</fullName>
        <ecNumber evidence="3">5.1.3.14</ecNumber>
    </recommendedName>
</protein>
<gene>
    <name evidence="6" type="primary">wecB</name>
    <name evidence="6" type="ORF">ACFSFX_15785</name>
</gene>
<evidence type="ECO:0000313" key="6">
    <source>
        <dbReference type="EMBL" id="MFD1848050.1"/>
    </source>
</evidence>
<dbReference type="SUPFAM" id="SSF53756">
    <property type="entry name" value="UDP-Glycosyltransferase/glycogen phosphorylase"/>
    <property type="match status" value="1"/>
</dbReference>
<evidence type="ECO:0000313" key="7">
    <source>
        <dbReference type="Proteomes" id="UP001597307"/>
    </source>
</evidence>
<comment type="similarity">
    <text evidence="2 4">Belongs to the UDP-N-acetylglucosamine 2-epimerase family.</text>
</comment>
<reference evidence="7" key="1">
    <citation type="journal article" date="2019" name="Int. J. Syst. Evol. Microbiol.">
        <title>The Global Catalogue of Microorganisms (GCM) 10K type strain sequencing project: providing services to taxonomists for standard genome sequencing and annotation.</title>
        <authorList>
            <consortium name="The Broad Institute Genomics Platform"/>
            <consortium name="The Broad Institute Genome Sequencing Center for Infectious Disease"/>
            <person name="Wu L."/>
            <person name="Ma J."/>
        </authorList>
    </citation>
    <scope>NUCLEOTIDE SEQUENCE [LARGE SCALE GENOMIC DNA]</scope>
    <source>
        <strain evidence="7">JCM 11496</strain>
    </source>
</reference>
<dbReference type="RefSeq" id="WP_343879232.1">
    <property type="nucleotide sequence ID" value="NZ_BAAAIJ010000035.1"/>
</dbReference>
<dbReference type="EMBL" id="JBHUGA010000066">
    <property type="protein sequence ID" value="MFD1848050.1"/>
    <property type="molecule type" value="Genomic_DNA"/>
</dbReference>